<evidence type="ECO:0000313" key="2">
    <source>
        <dbReference type="EMBL" id="KAJ3595951.1"/>
    </source>
</evidence>
<comment type="caution">
    <text evidence="2">The sequence shown here is derived from an EMBL/GenBank/DDBJ whole genome shotgun (WGS) entry which is preliminary data.</text>
</comment>
<organism evidence="2 3">
    <name type="scientific">Muraenolepis orangiensis</name>
    <name type="common">Patagonian moray cod</name>
    <dbReference type="NCBI Taxonomy" id="630683"/>
    <lineage>
        <taxon>Eukaryota</taxon>
        <taxon>Metazoa</taxon>
        <taxon>Chordata</taxon>
        <taxon>Craniata</taxon>
        <taxon>Vertebrata</taxon>
        <taxon>Euteleostomi</taxon>
        <taxon>Actinopterygii</taxon>
        <taxon>Neopterygii</taxon>
        <taxon>Teleostei</taxon>
        <taxon>Neoteleostei</taxon>
        <taxon>Acanthomorphata</taxon>
        <taxon>Zeiogadaria</taxon>
        <taxon>Gadariae</taxon>
        <taxon>Gadiformes</taxon>
        <taxon>Muraenolepidoidei</taxon>
        <taxon>Muraenolepididae</taxon>
        <taxon>Muraenolepis</taxon>
    </lineage>
</organism>
<evidence type="ECO:0000313" key="3">
    <source>
        <dbReference type="Proteomes" id="UP001148018"/>
    </source>
</evidence>
<evidence type="ECO:0000256" key="1">
    <source>
        <dbReference type="SAM" id="MobiDB-lite"/>
    </source>
</evidence>
<name>A0A9Q0DYC2_9TELE</name>
<reference evidence="2" key="1">
    <citation type="submission" date="2022-07" db="EMBL/GenBank/DDBJ databases">
        <title>Chromosome-level genome of Muraenolepis orangiensis.</title>
        <authorList>
            <person name="Kim J."/>
        </authorList>
    </citation>
    <scope>NUCLEOTIDE SEQUENCE</scope>
    <source>
        <strain evidence="2">KU_S4_2022</strain>
        <tissue evidence="2">Muscle</tissue>
    </source>
</reference>
<accession>A0A9Q0DYC2</accession>
<keyword evidence="3" id="KW-1185">Reference proteome</keyword>
<feature type="region of interest" description="Disordered" evidence="1">
    <location>
        <begin position="1"/>
        <end position="118"/>
    </location>
</feature>
<dbReference type="Proteomes" id="UP001148018">
    <property type="component" value="Unassembled WGS sequence"/>
</dbReference>
<proteinExistence type="predicted"/>
<protein>
    <submittedName>
        <fullName evidence="2">Uncharacterized protein</fullName>
    </submittedName>
</protein>
<sequence>MASDVIEGEVGNRDMSINNSILGLDTPRTYDELGHGEASSPSSSGVSGEIDEEDSDELKPSPVSPVENCEEVVEEFPNKSAPTPERIPTPDNGRNVLGARSSTPSGLRACSASAPNGR</sequence>
<dbReference type="AlphaFoldDB" id="A0A9Q0DYC2"/>
<dbReference type="EMBL" id="JANIIK010000110">
    <property type="protein sequence ID" value="KAJ3595951.1"/>
    <property type="molecule type" value="Genomic_DNA"/>
</dbReference>
<feature type="compositionally biased region" description="Low complexity" evidence="1">
    <location>
        <begin position="36"/>
        <end position="48"/>
    </location>
</feature>
<gene>
    <name evidence="2" type="ORF">NHX12_002360</name>
</gene>